<comment type="caution">
    <text evidence="2">The sequence shown here is derived from an EMBL/GenBank/DDBJ whole genome shotgun (WGS) entry which is preliminary data.</text>
</comment>
<evidence type="ECO:0000313" key="3">
    <source>
        <dbReference type="Proteomes" id="UP000678317"/>
    </source>
</evidence>
<dbReference type="PANTHER" id="PTHR43233:SF1">
    <property type="entry name" value="FAMILY N-ACETYLTRANSFERASE, PUTATIVE (AFU_ORTHOLOGUE AFUA_6G03350)-RELATED"/>
    <property type="match status" value="1"/>
</dbReference>
<dbReference type="Pfam" id="PF13508">
    <property type="entry name" value="Acetyltransf_7"/>
    <property type="match status" value="1"/>
</dbReference>
<dbReference type="Proteomes" id="UP000678317">
    <property type="component" value="Unassembled WGS sequence"/>
</dbReference>
<evidence type="ECO:0000313" key="2">
    <source>
        <dbReference type="EMBL" id="MBO3084899.1"/>
    </source>
</evidence>
<protein>
    <submittedName>
        <fullName evidence="2">GNAT family N-acetyltransferase</fullName>
    </submittedName>
</protein>
<reference evidence="2 3" key="1">
    <citation type="submission" date="2021-03" db="EMBL/GenBank/DDBJ databases">
        <title>novel species in genus Cellulomonas.</title>
        <authorList>
            <person name="Zhang G."/>
        </authorList>
    </citation>
    <scope>NUCLEOTIDE SEQUENCE [LARGE SCALE GENOMIC DNA]</scope>
    <source>
        <strain evidence="3">zg-ZUI188</strain>
    </source>
</reference>
<sequence length="138" mass="15309">MVTYVLSDAADRLDLEAIWRFLSTEAYWGRWRSRDDVEQQVRGAWRVVGAYLASTGEQVGFARAVSDGVGFAYLADVYVDAGHRGAGLGHRLVAAMIDEGPGADFRWVLFTGDAHGLYRTHGFRDPDSTAMVRPDRRG</sequence>
<dbReference type="EMBL" id="JAGFBM010000003">
    <property type="protein sequence ID" value="MBO3084899.1"/>
    <property type="molecule type" value="Genomic_DNA"/>
</dbReference>
<dbReference type="SUPFAM" id="SSF55729">
    <property type="entry name" value="Acyl-CoA N-acyltransferases (Nat)"/>
    <property type="match status" value="1"/>
</dbReference>
<name>A0ABS3SHD5_9CELL</name>
<evidence type="ECO:0000259" key="1">
    <source>
        <dbReference type="PROSITE" id="PS51186"/>
    </source>
</evidence>
<dbReference type="InterPro" id="IPR000182">
    <property type="entry name" value="GNAT_dom"/>
</dbReference>
<feature type="domain" description="N-acetyltransferase" evidence="1">
    <location>
        <begin position="4"/>
        <end position="138"/>
    </location>
</feature>
<dbReference type="InterPro" id="IPR053144">
    <property type="entry name" value="Acetyltransferase_Butenolide"/>
</dbReference>
<dbReference type="InterPro" id="IPR016181">
    <property type="entry name" value="Acyl_CoA_acyltransferase"/>
</dbReference>
<dbReference type="PANTHER" id="PTHR43233">
    <property type="entry name" value="FAMILY N-ACETYLTRANSFERASE, PUTATIVE (AFU_ORTHOLOGUE AFUA_6G03350)-RELATED"/>
    <property type="match status" value="1"/>
</dbReference>
<gene>
    <name evidence="2" type="ORF">J4035_09625</name>
</gene>
<proteinExistence type="predicted"/>
<dbReference type="PROSITE" id="PS51186">
    <property type="entry name" value="GNAT"/>
    <property type="match status" value="1"/>
</dbReference>
<keyword evidence="3" id="KW-1185">Reference proteome</keyword>
<organism evidence="2 3">
    <name type="scientific">Cellulomonas fengjieae</name>
    <dbReference type="NCBI Taxonomy" id="2819978"/>
    <lineage>
        <taxon>Bacteria</taxon>
        <taxon>Bacillati</taxon>
        <taxon>Actinomycetota</taxon>
        <taxon>Actinomycetes</taxon>
        <taxon>Micrococcales</taxon>
        <taxon>Cellulomonadaceae</taxon>
        <taxon>Cellulomonas</taxon>
    </lineage>
</organism>
<accession>A0ABS3SHD5</accession>
<dbReference type="CDD" id="cd04301">
    <property type="entry name" value="NAT_SF"/>
    <property type="match status" value="1"/>
</dbReference>
<dbReference type="Gene3D" id="3.40.630.30">
    <property type="match status" value="1"/>
</dbReference>